<organism evidence="2 3">
    <name type="scientific">Saccharopolyspora phatthalungensis</name>
    <dbReference type="NCBI Taxonomy" id="664693"/>
    <lineage>
        <taxon>Bacteria</taxon>
        <taxon>Bacillati</taxon>
        <taxon>Actinomycetota</taxon>
        <taxon>Actinomycetes</taxon>
        <taxon>Pseudonocardiales</taxon>
        <taxon>Pseudonocardiaceae</taxon>
        <taxon>Saccharopolyspora</taxon>
    </lineage>
</organism>
<feature type="region of interest" description="Disordered" evidence="1">
    <location>
        <begin position="1"/>
        <end position="33"/>
    </location>
</feature>
<evidence type="ECO:0000256" key="1">
    <source>
        <dbReference type="SAM" id="MobiDB-lite"/>
    </source>
</evidence>
<gene>
    <name evidence="2" type="ORF">BJ970_001734</name>
</gene>
<dbReference type="AlphaFoldDB" id="A0A840Q2P0"/>
<protein>
    <submittedName>
        <fullName evidence="2">Uncharacterized protein</fullName>
    </submittedName>
</protein>
<accession>A0A840Q2P0</accession>
<evidence type="ECO:0000313" key="2">
    <source>
        <dbReference type="EMBL" id="MBB5154200.1"/>
    </source>
</evidence>
<evidence type="ECO:0000313" key="3">
    <source>
        <dbReference type="Proteomes" id="UP000584374"/>
    </source>
</evidence>
<dbReference type="EMBL" id="JACHIW010000001">
    <property type="protein sequence ID" value="MBB5154200.1"/>
    <property type="molecule type" value="Genomic_DNA"/>
</dbReference>
<keyword evidence="3" id="KW-1185">Reference proteome</keyword>
<comment type="caution">
    <text evidence="2">The sequence shown here is derived from an EMBL/GenBank/DDBJ whole genome shotgun (WGS) entry which is preliminary data.</text>
</comment>
<proteinExistence type="predicted"/>
<name>A0A840Q2P0_9PSEU</name>
<dbReference type="Proteomes" id="UP000584374">
    <property type="component" value="Unassembled WGS sequence"/>
</dbReference>
<reference evidence="2 3" key="1">
    <citation type="submission" date="2020-08" db="EMBL/GenBank/DDBJ databases">
        <title>Sequencing the genomes of 1000 actinobacteria strains.</title>
        <authorList>
            <person name="Klenk H.-P."/>
        </authorList>
    </citation>
    <scope>NUCLEOTIDE SEQUENCE [LARGE SCALE GENOMIC DNA]</scope>
    <source>
        <strain evidence="2 3">DSM 45584</strain>
    </source>
</reference>
<sequence>MPGFGGIPVDELPHQHRSRTGVGMLAMPSAQRQ</sequence>